<feature type="region of interest" description="Disordered" evidence="6">
    <location>
        <begin position="491"/>
        <end position="511"/>
    </location>
</feature>
<dbReference type="PANTHER" id="PTHR22807:SF4">
    <property type="entry name" value="28S RRNA (CYTOSINE-C(5))-METHYLTRANSFERASE"/>
    <property type="match status" value="1"/>
</dbReference>
<dbReference type="PANTHER" id="PTHR22807">
    <property type="entry name" value="NOP2 YEAST -RELATED NOL1/NOP2/FMU SUN DOMAIN-CONTAINING"/>
    <property type="match status" value="1"/>
</dbReference>
<feature type="region of interest" description="Disordered" evidence="6">
    <location>
        <begin position="572"/>
        <end position="777"/>
    </location>
</feature>
<dbReference type="Gene3D" id="3.30.70.1170">
    <property type="entry name" value="Sun protein, domain 3"/>
    <property type="match status" value="1"/>
</dbReference>
<dbReference type="Gene3D" id="3.40.50.150">
    <property type="entry name" value="Vaccinia Virus protein VP39"/>
    <property type="match status" value="1"/>
</dbReference>
<feature type="compositionally biased region" description="Acidic residues" evidence="6">
    <location>
        <begin position="659"/>
        <end position="680"/>
    </location>
</feature>
<evidence type="ECO:0000256" key="5">
    <source>
        <dbReference type="PROSITE-ProRule" id="PRU01023"/>
    </source>
</evidence>
<keyword evidence="1 5" id="KW-0489">Methyltransferase</keyword>
<evidence type="ECO:0000256" key="3">
    <source>
        <dbReference type="ARBA" id="ARBA00022691"/>
    </source>
</evidence>
<dbReference type="InterPro" id="IPR029063">
    <property type="entry name" value="SAM-dependent_MTases_sf"/>
</dbReference>
<evidence type="ECO:0000313" key="8">
    <source>
        <dbReference type="EMBL" id="JAC17042.1"/>
    </source>
</evidence>
<keyword evidence="4 5" id="KW-0694">RNA-binding</keyword>
<feature type="active site" description="Nucleophile" evidence="5">
    <location>
        <position position="348"/>
    </location>
</feature>
<organism evidence="8">
    <name type="scientific">Triatoma infestans</name>
    <name type="common">Assassin bug</name>
    <dbReference type="NCBI Taxonomy" id="30076"/>
    <lineage>
        <taxon>Eukaryota</taxon>
        <taxon>Metazoa</taxon>
        <taxon>Ecdysozoa</taxon>
        <taxon>Arthropoda</taxon>
        <taxon>Hexapoda</taxon>
        <taxon>Insecta</taxon>
        <taxon>Pterygota</taxon>
        <taxon>Neoptera</taxon>
        <taxon>Paraneoptera</taxon>
        <taxon>Hemiptera</taxon>
        <taxon>Heteroptera</taxon>
        <taxon>Panheteroptera</taxon>
        <taxon>Cimicomorpha</taxon>
        <taxon>Reduviidae</taxon>
        <taxon>Triatominae</taxon>
        <taxon>Triatoma</taxon>
    </lineage>
</organism>
<evidence type="ECO:0000256" key="4">
    <source>
        <dbReference type="ARBA" id="ARBA00022884"/>
    </source>
</evidence>
<dbReference type="InterPro" id="IPR049560">
    <property type="entry name" value="MeTrfase_RsmB-F_NOP2_cat"/>
</dbReference>
<dbReference type="SUPFAM" id="SSF53335">
    <property type="entry name" value="S-adenosyl-L-methionine-dependent methyltransferases"/>
    <property type="match status" value="1"/>
</dbReference>
<feature type="binding site" evidence="5">
    <location>
        <position position="249"/>
    </location>
    <ligand>
        <name>S-adenosyl-L-methionine</name>
        <dbReference type="ChEBI" id="CHEBI:59789"/>
    </ligand>
</feature>
<feature type="compositionally biased region" description="Polar residues" evidence="6">
    <location>
        <begin position="639"/>
        <end position="649"/>
    </location>
</feature>
<evidence type="ECO:0000259" key="7">
    <source>
        <dbReference type="PROSITE" id="PS51686"/>
    </source>
</evidence>
<dbReference type="Pfam" id="PF01189">
    <property type="entry name" value="Methyltr_RsmB-F"/>
    <property type="match status" value="1"/>
</dbReference>
<comment type="caution">
    <text evidence="5">Lacks conserved residue(s) required for the propagation of feature annotation.</text>
</comment>
<dbReference type="GO" id="GO:0070475">
    <property type="term" value="P:rRNA base methylation"/>
    <property type="evidence" value="ECO:0007669"/>
    <property type="project" value="TreeGrafter"/>
</dbReference>
<feature type="compositionally biased region" description="Low complexity" evidence="6">
    <location>
        <begin position="686"/>
        <end position="700"/>
    </location>
</feature>
<evidence type="ECO:0000256" key="1">
    <source>
        <dbReference type="ARBA" id="ARBA00022603"/>
    </source>
</evidence>
<dbReference type="AlphaFoldDB" id="A0A023F734"/>
<dbReference type="Pfam" id="PF21148">
    <property type="entry name" value="NSUN5_fdxn-like"/>
    <property type="match status" value="1"/>
</dbReference>
<keyword evidence="3 5" id="KW-0949">S-adenosyl-L-methionine</keyword>
<proteinExistence type="evidence at transcript level"/>
<protein>
    <submittedName>
        <fullName evidence="8">Putative proliferation-associated nucleolar protein nol1</fullName>
    </submittedName>
</protein>
<feature type="compositionally biased region" description="Acidic residues" evidence="6">
    <location>
        <begin position="621"/>
        <end position="632"/>
    </location>
</feature>
<dbReference type="InterPro" id="IPR001678">
    <property type="entry name" value="MeTrfase_RsmB-F_NOP2_dom"/>
</dbReference>
<feature type="binding site" evidence="5">
    <location>
        <position position="276"/>
    </location>
    <ligand>
        <name>S-adenosyl-L-methionine</name>
        <dbReference type="ChEBI" id="CHEBI:59789"/>
    </ligand>
</feature>
<dbReference type="InterPro" id="IPR023267">
    <property type="entry name" value="RCMT"/>
</dbReference>
<dbReference type="GO" id="GO:0005730">
    <property type="term" value="C:nucleolus"/>
    <property type="evidence" value="ECO:0007669"/>
    <property type="project" value="TreeGrafter"/>
</dbReference>
<comment type="similarity">
    <text evidence="5">Belongs to the class I-like SAM-binding methyltransferase superfamily. RsmB/NOP family.</text>
</comment>
<dbReference type="EMBL" id="GBBI01001670">
    <property type="protein sequence ID" value="JAC17042.1"/>
    <property type="molecule type" value="mRNA"/>
</dbReference>
<feature type="compositionally biased region" description="Basic and acidic residues" evidence="6">
    <location>
        <begin position="595"/>
        <end position="620"/>
    </location>
</feature>
<dbReference type="PROSITE" id="PS51686">
    <property type="entry name" value="SAM_MT_RSMB_NOP"/>
    <property type="match status" value="1"/>
</dbReference>
<dbReference type="InterPro" id="IPR049561">
    <property type="entry name" value="NSUN5_7_fdxn-like"/>
</dbReference>
<feature type="compositionally biased region" description="Basic and acidic residues" evidence="6">
    <location>
        <begin position="767"/>
        <end position="777"/>
    </location>
</feature>
<sequence length="777" mass="89512">MYHLAADICKKTEAGKSLKKSLYSPENSKFSKDFPAIRSLVDTTLRNRIVIDDLISRTKLSAELVFNEIWIARVLVAEIIFGRKSFHCNDAITKKVYQYKEELKSLAEGAEKRERAFIPRYCRINSMTCTKQEFYSAMSPHFKLIEFHDKSEVSYEDFMNMVKKLKRTDYVQDYHIADLYVFHPKANLTTSPLYVANKIILQDKASCMVAPLLAPTPGSLMIDMCAAPGFKTQHLSSITGNSGLILAVDICKDRYNVLSNTRINYALSNVIALYNDVLHLSESATKCIEYILLDAPCSGSGVVANYDYGTDNRSCEKRLRSLHNLQAYLLRTALTQYPSARRIVYSTCSINEEENESVVDELLDIAEENKFVLVNLKNHYQDFGSGIDKYKCGKSTIRMIPEQSCTNGFFIALFERTNPPNPSPRVEFFKNMNSILENISTKRKRKIDEAELDNTEGNAKKKDINKEMLNQNEEKTNTENGQNEIVIEKNHHKQKKSVSPEKENKQVQLQEKISEPGIKILTKKFNKDDKNIGFSSSDTTDEEDLNKEIKLPQVMDVKENYIRVVRSPILKNPTPKFDEIQDNNEEEEDSEDNDERGNVKNKDINFINDKKNLKIEKDSSSDDSEDSDDKEDDDRRGSHTSLNQKISNNLKKDTHFENNSDDENSSGEEEEEDDVEEEEENTPRENSTSPYKNNYNNSPSDYKRNRGQRWRSFDHNKWRNNDRNNSFDHFKNQGRGRGGYAGNYRGRRGYNPNYRGKYRGGSQRNRNQRDEIILGTM</sequence>
<evidence type="ECO:0000256" key="2">
    <source>
        <dbReference type="ARBA" id="ARBA00022679"/>
    </source>
</evidence>
<dbReference type="GO" id="GO:0003723">
    <property type="term" value="F:RNA binding"/>
    <property type="evidence" value="ECO:0007669"/>
    <property type="project" value="UniProtKB-UniRule"/>
</dbReference>
<feature type="binding site" evidence="5">
    <location>
        <position position="294"/>
    </location>
    <ligand>
        <name>S-adenosyl-L-methionine</name>
        <dbReference type="ChEBI" id="CHEBI:59789"/>
    </ligand>
</feature>
<evidence type="ECO:0000256" key="6">
    <source>
        <dbReference type="SAM" id="MobiDB-lite"/>
    </source>
</evidence>
<keyword evidence="2 5" id="KW-0808">Transferase</keyword>
<accession>A0A023F734</accession>
<feature type="domain" description="SAM-dependent MTase RsmB/NOP-type" evidence="7">
    <location>
        <begin position="134"/>
        <end position="417"/>
    </location>
</feature>
<feature type="compositionally biased region" description="Acidic residues" evidence="6">
    <location>
        <begin position="580"/>
        <end position="594"/>
    </location>
</feature>
<dbReference type="PRINTS" id="PR02008">
    <property type="entry name" value="RCMTFAMILY"/>
</dbReference>
<feature type="compositionally biased region" description="Basic and acidic residues" evidence="6">
    <location>
        <begin position="711"/>
        <end position="731"/>
    </location>
</feature>
<reference evidence="8" key="1">
    <citation type="journal article" date="2014" name="PLoS Negl. Trop. Dis.">
        <title>An updated insight into the Sialotranscriptome of Triatoma infestans: developmental stage and geographic variations.</title>
        <authorList>
            <person name="Schwarz A."/>
            <person name="Medrano-Mercado N."/>
            <person name="Schaub G.A."/>
            <person name="Struchiner C.J."/>
            <person name="Bargues M.D."/>
            <person name="Levy M.Z."/>
            <person name="Ribeiro J.M."/>
        </authorList>
    </citation>
    <scope>NUCLEOTIDE SEQUENCE</scope>
    <source>
        <strain evidence="8">Chile</strain>
        <tissue evidence="8">Salivary glands</tissue>
    </source>
</reference>
<name>A0A023F734_TRIIF</name>
<dbReference type="GO" id="GO:0008173">
    <property type="term" value="F:RNA methyltransferase activity"/>
    <property type="evidence" value="ECO:0007669"/>
    <property type="project" value="InterPro"/>
</dbReference>